<evidence type="ECO:0000313" key="3">
    <source>
        <dbReference type="Proteomes" id="UP000251314"/>
    </source>
</evidence>
<dbReference type="STRING" id="29920.A0A329SGM7"/>
<evidence type="ECO:0000313" key="2">
    <source>
        <dbReference type="EMBL" id="RAW35885.1"/>
    </source>
</evidence>
<sequence>MMQSTYRVLDKDGKLIRASAVTIPRNRRETLRSKYADFWLMAELGEMAALKVKGVLKEILCDDVPGDAKPINTRWVHSIKSDHEGYVIRSRLVLLPLEITRGPESIFWSFRASGTHVFVSDDAAALYLQLYGGDINTAYLNALLGIREYLMSIDGFLCEIDGHMYVVVKALYGLRQSGREWNLELNRWLLEQSYQRSLAEPCLYDRFDRDVIMLDQVNVDDIVVATNDEQTKCKLFNEIDNAYGIEDQGLYVQYLGIEVEQTEVHITICQSKLAPLDEKEDLDTEFPYRQAIGMLMYLATGTRPDLAFVVGQLSRFVAKPSAKHVGTLQRVLKYLAGTVNYGIMYDRAKERPSSIVMERYCDSDWANDPETRNSTTGFVFVLAGGAVS</sequence>
<dbReference type="PANTHER" id="PTHR11439">
    <property type="entry name" value="GAG-POL-RELATED RETROTRANSPOSON"/>
    <property type="match status" value="1"/>
</dbReference>
<keyword evidence="3" id="KW-1185">Reference proteome</keyword>
<dbReference type="SUPFAM" id="SSF56672">
    <property type="entry name" value="DNA/RNA polymerases"/>
    <property type="match status" value="1"/>
</dbReference>
<proteinExistence type="predicted"/>
<dbReference type="Proteomes" id="UP000251314">
    <property type="component" value="Unassembled WGS sequence"/>
</dbReference>
<comment type="caution">
    <text evidence="2">The sequence shown here is derived from an EMBL/GenBank/DDBJ whole genome shotgun (WGS) entry which is preliminary data.</text>
</comment>
<dbReference type="AlphaFoldDB" id="A0A329SGM7"/>
<dbReference type="EMBL" id="MJFZ01000155">
    <property type="protein sequence ID" value="RAW35885.1"/>
    <property type="molecule type" value="Genomic_DNA"/>
</dbReference>
<dbReference type="VEuPathDB" id="FungiDB:PC110_g7811"/>
<gene>
    <name evidence="2" type="ORF">PC110_g7811</name>
</gene>
<dbReference type="InterPro" id="IPR013103">
    <property type="entry name" value="RVT_2"/>
</dbReference>
<protein>
    <recommendedName>
        <fullName evidence="1">Reverse transcriptase Ty1/copia-type domain-containing protein</fullName>
    </recommendedName>
</protein>
<dbReference type="InterPro" id="IPR043502">
    <property type="entry name" value="DNA/RNA_pol_sf"/>
</dbReference>
<dbReference type="Pfam" id="PF07727">
    <property type="entry name" value="RVT_2"/>
    <property type="match status" value="1"/>
</dbReference>
<reference evidence="2 3" key="1">
    <citation type="submission" date="2018-01" db="EMBL/GenBank/DDBJ databases">
        <title>Draft genome of the strawberry crown rot pathogen Phytophthora cactorum.</title>
        <authorList>
            <person name="Armitage A.D."/>
            <person name="Lysoe E."/>
            <person name="Nellist C.F."/>
            <person name="Harrison R.J."/>
            <person name="Brurberg M.B."/>
        </authorList>
    </citation>
    <scope>NUCLEOTIDE SEQUENCE [LARGE SCALE GENOMIC DNA]</scope>
    <source>
        <strain evidence="2 3">10300</strain>
    </source>
</reference>
<dbReference type="OrthoDB" id="117958at2759"/>
<feature type="domain" description="Reverse transcriptase Ty1/copia-type" evidence="1">
    <location>
        <begin position="134"/>
        <end position="272"/>
    </location>
</feature>
<accession>A0A329SGM7</accession>
<evidence type="ECO:0000259" key="1">
    <source>
        <dbReference type="Pfam" id="PF07727"/>
    </source>
</evidence>
<name>A0A329SGM7_9STRA</name>
<organism evidence="2 3">
    <name type="scientific">Phytophthora cactorum</name>
    <dbReference type="NCBI Taxonomy" id="29920"/>
    <lineage>
        <taxon>Eukaryota</taxon>
        <taxon>Sar</taxon>
        <taxon>Stramenopiles</taxon>
        <taxon>Oomycota</taxon>
        <taxon>Peronosporomycetes</taxon>
        <taxon>Peronosporales</taxon>
        <taxon>Peronosporaceae</taxon>
        <taxon>Phytophthora</taxon>
    </lineage>
</organism>
<dbReference type="PANTHER" id="PTHR11439:SF491">
    <property type="entry name" value="INTEGRASE CATALYTIC DOMAIN-CONTAINING PROTEIN"/>
    <property type="match status" value="1"/>
</dbReference>